<dbReference type="EMBL" id="GBRH01208371">
    <property type="protein sequence ID" value="JAD89524.1"/>
    <property type="molecule type" value="Transcribed_RNA"/>
</dbReference>
<accession>A0A0A9DLQ3</accession>
<feature type="compositionally biased region" description="Polar residues" evidence="1">
    <location>
        <begin position="66"/>
        <end position="78"/>
    </location>
</feature>
<dbReference type="AlphaFoldDB" id="A0A0A9DLQ3"/>
<organism evidence="2">
    <name type="scientific">Arundo donax</name>
    <name type="common">Giant reed</name>
    <name type="synonym">Donax arundinaceus</name>
    <dbReference type="NCBI Taxonomy" id="35708"/>
    <lineage>
        <taxon>Eukaryota</taxon>
        <taxon>Viridiplantae</taxon>
        <taxon>Streptophyta</taxon>
        <taxon>Embryophyta</taxon>
        <taxon>Tracheophyta</taxon>
        <taxon>Spermatophyta</taxon>
        <taxon>Magnoliopsida</taxon>
        <taxon>Liliopsida</taxon>
        <taxon>Poales</taxon>
        <taxon>Poaceae</taxon>
        <taxon>PACMAD clade</taxon>
        <taxon>Arundinoideae</taxon>
        <taxon>Arundineae</taxon>
        <taxon>Arundo</taxon>
    </lineage>
</organism>
<proteinExistence type="predicted"/>
<evidence type="ECO:0000256" key="1">
    <source>
        <dbReference type="SAM" id="MobiDB-lite"/>
    </source>
</evidence>
<sequence length="78" mass="8646">MTCRNFSSHDCSLMIFMLFSISDVDRSLSSCATMNFAWYPCKIFANGTLRKPKMTRGTRPGRAPSFSAQKSVPTAKAS</sequence>
<name>A0A0A9DLQ3_ARUDO</name>
<reference evidence="2" key="1">
    <citation type="submission" date="2014-09" db="EMBL/GenBank/DDBJ databases">
        <authorList>
            <person name="Magalhaes I.L.F."/>
            <person name="Oliveira U."/>
            <person name="Santos F.R."/>
            <person name="Vidigal T.H.D.A."/>
            <person name="Brescovit A.D."/>
            <person name="Santos A.J."/>
        </authorList>
    </citation>
    <scope>NUCLEOTIDE SEQUENCE</scope>
    <source>
        <tissue evidence="2">Shoot tissue taken approximately 20 cm above the soil surface</tissue>
    </source>
</reference>
<protein>
    <submittedName>
        <fullName evidence="2">Uncharacterized protein</fullName>
    </submittedName>
</protein>
<feature type="region of interest" description="Disordered" evidence="1">
    <location>
        <begin position="52"/>
        <end position="78"/>
    </location>
</feature>
<reference evidence="2" key="2">
    <citation type="journal article" date="2015" name="Data Brief">
        <title>Shoot transcriptome of the giant reed, Arundo donax.</title>
        <authorList>
            <person name="Barrero R.A."/>
            <person name="Guerrero F.D."/>
            <person name="Moolhuijzen P."/>
            <person name="Goolsby J.A."/>
            <person name="Tidwell J."/>
            <person name="Bellgard S.E."/>
            <person name="Bellgard M.I."/>
        </authorList>
    </citation>
    <scope>NUCLEOTIDE SEQUENCE</scope>
    <source>
        <tissue evidence="2">Shoot tissue taken approximately 20 cm above the soil surface</tissue>
    </source>
</reference>
<evidence type="ECO:0000313" key="2">
    <source>
        <dbReference type="EMBL" id="JAD89524.1"/>
    </source>
</evidence>